<dbReference type="GO" id="GO:0005829">
    <property type="term" value="C:cytosol"/>
    <property type="evidence" value="ECO:0007669"/>
    <property type="project" value="TreeGrafter"/>
</dbReference>
<comment type="caution">
    <text evidence="19">Lacks conserved residue(s) required for the propagation of feature annotation.</text>
</comment>
<organism evidence="21 22">
    <name type="scientific">Kolteria novifilia</name>
    <dbReference type="NCBI Taxonomy" id="2527975"/>
    <lineage>
        <taxon>Bacteria</taxon>
        <taxon>Pseudomonadati</taxon>
        <taxon>Planctomycetota</taxon>
        <taxon>Planctomycetia</taxon>
        <taxon>Kolteriales</taxon>
        <taxon>Kolteriaceae</taxon>
        <taxon>Kolteria</taxon>
    </lineage>
</organism>
<evidence type="ECO:0000256" key="18">
    <source>
        <dbReference type="ARBA" id="ARBA00048914"/>
    </source>
</evidence>
<dbReference type="Pfam" id="PF01565">
    <property type="entry name" value="FAD_binding_4"/>
    <property type="match status" value="1"/>
</dbReference>
<evidence type="ECO:0000256" key="2">
    <source>
        <dbReference type="ARBA" id="ARBA00003921"/>
    </source>
</evidence>
<evidence type="ECO:0000256" key="17">
    <source>
        <dbReference type="ARBA" id="ARBA00031026"/>
    </source>
</evidence>
<evidence type="ECO:0000256" key="19">
    <source>
        <dbReference type="HAMAP-Rule" id="MF_00037"/>
    </source>
</evidence>
<dbReference type="NCBIfam" id="NF010480">
    <property type="entry name" value="PRK13905.1"/>
    <property type="match status" value="1"/>
</dbReference>
<dbReference type="GO" id="GO:0071555">
    <property type="term" value="P:cell wall organization"/>
    <property type="evidence" value="ECO:0007669"/>
    <property type="project" value="UniProtKB-KW"/>
</dbReference>
<dbReference type="InterPro" id="IPR003170">
    <property type="entry name" value="MurB"/>
</dbReference>
<evidence type="ECO:0000256" key="5">
    <source>
        <dbReference type="ARBA" id="ARBA00012518"/>
    </source>
</evidence>
<dbReference type="InterPro" id="IPR016169">
    <property type="entry name" value="FAD-bd_PCMH_sub2"/>
</dbReference>
<evidence type="ECO:0000256" key="1">
    <source>
        <dbReference type="ARBA" id="ARBA00001974"/>
    </source>
</evidence>
<keyword evidence="8 19" id="KW-0132">Cell division</keyword>
<dbReference type="GO" id="GO:0008360">
    <property type="term" value="P:regulation of cell shape"/>
    <property type="evidence" value="ECO:0007669"/>
    <property type="project" value="UniProtKB-KW"/>
</dbReference>
<proteinExistence type="inferred from homology"/>
<dbReference type="InterPro" id="IPR016166">
    <property type="entry name" value="FAD-bd_PCMH"/>
</dbReference>
<evidence type="ECO:0000256" key="9">
    <source>
        <dbReference type="ARBA" id="ARBA00022630"/>
    </source>
</evidence>
<dbReference type="Gene3D" id="3.30.43.10">
    <property type="entry name" value="Uridine Diphospho-n-acetylenolpyruvylglucosamine Reductase, domain 2"/>
    <property type="match status" value="1"/>
</dbReference>
<dbReference type="Gene3D" id="3.30.465.10">
    <property type="match status" value="1"/>
</dbReference>
<dbReference type="SUPFAM" id="SSF56194">
    <property type="entry name" value="Uridine diphospho-N-Acetylenolpyruvylglucosamine reductase, MurB, C-terminal domain"/>
    <property type="match status" value="1"/>
</dbReference>
<evidence type="ECO:0000256" key="3">
    <source>
        <dbReference type="ARBA" id="ARBA00004496"/>
    </source>
</evidence>
<gene>
    <name evidence="21" type="primary">murB_2</name>
    <name evidence="19" type="synonym">murB</name>
    <name evidence="21" type="ORF">Pan216_23080</name>
</gene>
<evidence type="ECO:0000256" key="4">
    <source>
        <dbReference type="ARBA" id="ARBA00004752"/>
    </source>
</evidence>
<keyword evidence="12 19" id="KW-0133">Cell shape</keyword>
<dbReference type="GO" id="GO:0071949">
    <property type="term" value="F:FAD binding"/>
    <property type="evidence" value="ECO:0007669"/>
    <property type="project" value="InterPro"/>
</dbReference>
<comment type="catalytic activity">
    <reaction evidence="18 19">
        <text>UDP-N-acetyl-alpha-D-muramate + NADP(+) = UDP-N-acetyl-3-O-(1-carboxyvinyl)-alpha-D-glucosamine + NADPH + H(+)</text>
        <dbReference type="Rhea" id="RHEA:12248"/>
        <dbReference type="ChEBI" id="CHEBI:15378"/>
        <dbReference type="ChEBI" id="CHEBI:57783"/>
        <dbReference type="ChEBI" id="CHEBI:58349"/>
        <dbReference type="ChEBI" id="CHEBI:68483"/>
        <dbReference type="ChEBI" id="CHEBI:70757"/>
        <dbReference type="EC" id="1.3.1.98"/>
    </reaction>
</comment>
<evidence type="ECO:0000256" key="16">
    <source>
        <dbReference type="ARBA" id="ARBA00023316"/>
    </source>
</evidence>
<dbReference type="PROSITE" id="PS51387">
    <property type="entry name" value="FAD_PCMH"/>
    <property type="match status" value="1"/>
</dbReference>
<comment type="similarity">
    <text evidence="19">Belongs to the MurB family.</text>
</comment>
<feature type="domain" description="FAD-binding PCMH-type" evidence="20">
    <location>
        <begin position="24"/>
        <end position="189"/>
    </location>
</feature>
<dbReference type="InterPro" id="IPR036635">
    <property type="entry name" value="MurB_C_sf"/>
</dbReference>
<dbReference type="UniPathway" id="UPA00219"/>
<dbReference type="OrthoDB" id="9804753at2"/>
<evidence type="ECO:0000256" key="7">
    <source>
        <dbReference type="ARBA" id="ARBA00022490"/>
    </source>
</evidence>
<dbReference type="GO" id="GO:0051301">
    <property type="term" value="P:cell division"/>
    <property type="evidence" value="ECO:0007669"/>
    <property type="project" value="UniProtKB-KW"/>
</dbReference>
<dbReference type="AlphaFoldDB" id="A0A518B391"/>
<dbReference type="HAMAP" id="MF_00037">
    <property type="entry name" value="MurB"/>
    <property type="match status" value="1"/>
</dbReference>
<dbReference type="InterPro" id="IPR016167">
    <property type="entry name" value="FAD-bd_PCMH_sub1"/>
</dbReference>
<accession>A0A518B391</accession>
<evidence type="ECO:0000256" key="10">
    <source>
        <dbReference type="ARBA" id="ARBA00022827"/>
    </source>
</evidence>
<comment type="pathway">
    <text evidence="4 19">Cell wall biogenesis; peptidoglycan biosynthesis.</text>
</comment>
<evidence type="ECO:0000313" key="22">
    <source>
        <dbReference type="Proteomes" id="UP000317093"/>
    </source>
</evidence>
<comment type="function">
    <text evidence="2 19">Cell wall formation.</text>
</comment>
<reference evidence="21 22" key="1">
    <citation type="submission" date="2019-02" db="EMBL/GenBank/DDBJ databases">
        <title>Deep-cultivation of Planctomycetes and their phenomic and genomic characterization uncovers novel biology.</title>
        <authorList>
            <person name="Wiegand S."/>
            <person name="Jogler M."/>
            <person name="Boedeker C."/>
            <person name="Pinto D."/>
            <person name="Vollmers J."/>
            <person name="Rivas-Marin E."/>
            <person name="Kohn T."/>
            <person name="Peeters S.H."/>
            <person name="Heuer A."/>
            <person name="Rast P."/>
            <person name="Oberbeckmann S."/>
            <person name="Bunk B."/>
            <person name="Jeske O."/>
            <person name="Meyerdierks A."/>
            <person name="Storesund J.E."/>
            <person name="Kallscheuer N."/>
            <person name="Luecker S."/>
            <person name="Lage O.M."/>
            <person name="Pohl T."/>
            <person name="Merkel B.J."/>
            <person name="Hornburger P."/>
            <person name="Mueller R.-W."/>
            <person name="Bruemmer F."/>
            <person name="Labrenz M."/>
            <person name="Spormann A.M."/>
            <person name="Op den Camp H."/>
            <person name="Overmann J."/>
            <person name="Amann R."/>
            <person name="Jetten M.S.M."/>
            <person name="Mascher T."/>
            <person name="Medema M.H."/>
            <person name="Devos D.P."/>
            <person name="Kaster A.-K."/>
            <person name="Ovreas L."/>
            <person name="Rohde M."/>
            <person name="Galperin M.Y."/>
            <person name="Jogler C."/>
        </authorList>
    </citation>
    <scope>NUCLEOTIDE SEQUENCE [LARGE SCALE GENOMIC DNA]</scope>
    <source>
        <strain evidence="21 22">Pan216</strain>
    </source>
</reference>
<dbReference type="Proteomes" id="UP000317093">
    <property type="component" value="Chromosome"/>
</dbReference>
<dbReference type="Gene3D" id="3.90.78.10">
    <property type="entry name" value="UDP-N-acetylenolpyruvoylglucosamine reductase, C-terminal domain"/>
    <property type="match status" value="1"/>
</dbReference>
<dbReference type="SUPFAM" id="SSF56176">
    <property type="entry name" value="FAD-binding/transporter-associated domain-like"/>
    <property type="match status" value="1"/>
</dbReference>
<dbReference type="PANTHER" id="PTHR21071:SF4">
    <property type="entry name" value="UDP-N-ACETYLENOLPYRUVOYLGLUCOSAMINE REDUCTASE"/>
    <property type="match status" value="1"/>
</dbReference>
<evidence type="ECO:0000256" key="8">
    <source>
        <dbReference type="ARBA" id="ARBA00022618"/>
    </source>
</evidence>
<evidence type="ECO:0000256" key="6">
    <source>
        <dbReference type="ARBA" id="ARBA00015188"/>
    </source>
</evidence>
<dbReference type="EMBL" id="CP036279">
    <property type="protein sequence ID" value="QDU61451.1"/>
    <property type="molecule type" value="Genomic_DNA"/>
</dbReference>
<evidence type="ECO:0000256" key="12">
    <source>
        <dbReference type="ARBA" id="ARBA00022960"/>
    </source>
</evidence>
<sequence length="292" mass="31208">MNALADFAEIVTEEQALAKHTSLGIGGPAEYLARPRQIEELAKLVQTCRSEGIPFAIMGGGSNLLVPDEGVRGVVIALTEPAFREISATGTTIRAGAGALLSDLIAEASRASASGLEVLVGIPGTVGGALRKNAGDRGGDVGQYVKEVTVMHDGGDVVVRGRADISFSYGQSDLDDALILDATFELIEDNQDQIVRRIKKLWISKKATQPFGFQAAGYIFRDPRGQSAVELIDRVSLRGTRVGGAELSERDPRFIVAHDPCSSRDVLRLIDLVRSRVAEVTGVSLELQIDVW</sequence>
<evidence type="ECO:0000313" key="21">
    <source>
        <dbReference type="EMBL" id="QDU61451.1"/>
    </source>
</evidence>
<keyword evidence="16 19" id="KW-0961">Cell wall biogenesis/degradation</keyword>
<dbReference type="InterPro" id="IPR006094">
    <property type="entry name" value="Oxid_FAD_bind_N"/>
</dbReference>
<dbReference type="KEGG" id="knv:Pan216_23080"/>
<keyword evidence="14 19" id="KW-0560">Oxidoreductase</keyword>
<dbReference type="RefSeq" id="WP_145258044.1">
    <property type="nucleotide sequence ID" value="NZ_CP036279.1"/>
</dbReference>
<comment type="cofactor">
    <cofactor evidence="1 19">
        <name>FAD</name>
        <dbReference type="ChEBI" id="CHEBI:57692"/>
    </cofactor>
</comment>
<dbReference type="EC" id="1.3.1.98" evidence="5 19"/>
<dbReference type="NCBIfam" id="TIGR00179">
    <property type="entry name" value="murB"/>
    <property type="match status" value="1"/>
</dbReference>
<keyword evidence="7 19" id="KW-0963">Cytoplasm</keyword>
<protein>
    <recommendedName>
        <fullName evidence="6 19">UDP-N-acetylenolpyruvoylglucosamine reductase</fullName>
        <ecNumber evidence="5 19">1.3.1.98</ecNumber>
    </recommendedName>
    <alternativeName>
        <fullName evidence="17 19">UDP-N-acetylmuramate dehydrogenase</fullName>
    </alternativeName>
</protein>
<dbReference type="GO" id="GO:0009252">
    <property type="term" value="P:peptidoglycan biosynthetic process"/>
    <property type="evidence" value="ECO:0007669"/>
    <property type="project" value="UniProtKB-UniRule"/>
</dbReference>
<keyword evidence="13 19" id="KW-0573">Peptidoglycan synthesis</keyword>
<keyword evidence="10 19" id="KW-0274">FAD</keyword>
<dbReference type="GO" id="GO:0008762">
    <property type="term" value="F:UDP-N-acetylmuramate dehydrogenase activity"/>
    <property type="evidence" value="ECO:0007669"/>
    <property type="project" value="UniProtKB-UniRule"/>
</dbReference>
<evidence type="ECO:0000256" key="14">
    <source>
        <dbReference type="ARBA" id="ARBA00023002"/>
    </source>
</evidence>
<keyword evidence="22" id="KW-1185">Reference proteome</keyword>
<evidence type="ECO:0000259" key="20">
    <source>
        <dbReference type="PROSITE" id="PS51387"/>
    </source>
</evidence>
<evidence type="ECO:0000256" key="13">
    <source>
        <dbReference type="ARBA" id="ARBA00022984"/>
    </source>
</evidence>
<keyword evidence="15 19" id="KW-0131">Cell cycle</keyword>
<evidence type="ECO:0000256" key="15">
    <source>
        <dbReference type="ARBA" id="ARBA00023306"/>
    </source>
</evidence>
<evidence type="ECO:0000256" key="11">
    <source>
        <dbReference type="ARBA" id="ARBA00022857"/>
    </source>
</evidence>
<dbReference type="InterPro" id="IPR011601">
    <property type="entry name" value="MurB_C"/>
</dbReference>
<keyword evidence="11 19" id="KW-0521">NADP</keyword>
<dbReference type="InterPro" id="IPR036318">
    <property type="entry name" value="FAD-bd_PCMH-like_sf"/>
</dbReference>
<name>A0A518B391_9BACT</name>
<comment type="subcellular location">
    <subcellularLocation>
        <location evidence="3 19">Cytoplasm</location>
    </subcellularLocation>
</comment>
<dbReference type="Pfam" id="PF02873">
    <property type="entry name" value="MurB_C"/>
    <property type="match status" value="1"/>
</dbReference>
<keyword evidence="9 19" id="KW-0285">Flavoprotein</keyword>
<dbReference type="PANTHER" id="PTHR21071">
    <property type="entry name" value="UDP-N-ACETYLENOLPYRUVOYLGLUCOSAMINE REDUCTASE"/>
    <property type="match status" value="1"/>
</dbReference>